<dbReference type="PROSITE" id="PS00107">
    <property type="entry name" value="PROTEIN_KINASE_ATP"/>
    <property type="match status" value="1"/>
</dbReference>
<dbReference type="PROSITE" id="PS00108">
    <property type="entry name" value="PROTEIN_KINASE_ST"/>
    <property type="match status" value="1"/>
</dbReference>
<dbReference type="GO" id="GO:0005737">
    <property type="term" value="C:cytoplasm"/>
    <property type="evidence" value="ECO:0007669"/>
    <property type="project" value="TreeGrafter"/>
</dbReference>
<feature type="region of interest" description="Disordered" evidence="4">
    <location>
        <begin position="711"/>
        <end position="741"/>
    </location>
</feature>
<dbReference type="SMART" id="SM00220">
    <property type="entry name" value="S_TKc"/>
    <property type="match status" value="1"/>
</dbReference>
<keyword evidence="6" id="KW-0418">Kinase</keyword>
<dbReference type="VEuPathDB" id="TriTrypDB:BSAL_65350"/>
<keyword evidence="1 3" id="KW-0547">Nucleotide-binding</keyword>
<protein>
    <submittedName>
        <fullName evidence="6">Protein kinase, putative</fullName>
    </submittedName>
</protein>
<dbReference type="AlphaFoldDB" id="A0A0S4INX3"/>
<feature type="region of interest" description="Disordered" evidence="4">
    <location>
        <begin position="916"/>
        <end position="954"/>
    </location>
</feature>
<dbReference type="InterPro" id="IPR011009">
    <property type="entry name" value="Kinase-like_dom_sf"/>
</dbReference>
<dbReference type="Proteomes" id="UP000051952">
    <property type="component" value="Unassembled WGS sequence"/>
</dbReference>
<dbReference type="InterPro" id="IPR008271">
    <property type="entry name" value="Ser/Thr_kinase_AS"/>
</dbReference>
<gene>
    <name evidence="6" type="ORF">BSAL_65350</name>
</gene>
<feature type="compositionally biased region" description="Polar residues" evidence="4">
    <location>
        <begin position="931"/>
        <end position="947"/>
    </location>
</feature>
<dbReference type="PROSITE" id="PS50011">
    <property type="entry name" value="PROTEIN_KINASE_DOM"/>
    <property type="match status" value="1"/>
</dbReference>
<dbReference type="EMBL" id="CYKH01000397">
    <property type="protein sequence ID" value="CUF74220.1"/>
    <property type="molecule type" value="Genomic_DNA"/>
</dbReference>
<dbReference type="PANTHER" id="PTHR24346:SF77">
    <property type="entry name" value="SERINE THREONINE PROTEIN KINASE"/>
    <property type="match status" value="1"/>
</dbReference>
<evidence type="ECO:0000313" key="7">
    <source>
        <dbReference type="Proteomes" id="UP000051952"/>
    </source>
</evidence>
<evidence type="ECO:0000259" key="5">
    <source>
        <dbReference type="PROSITE" id="PS50011"/>
    </source>
</evidence>
<feature type="domain" description="Protein kinase" evidence="5">
    <location>
        <begin position="204"/>
        <end position="779"/>
    </location>
</feature>
<dbReference type="OrthoDB" id="68483at2759"/>
<sequence>MAELKSESDRPPTATIPDGLPRISAVQNYSILSQNSDGTRSARTPLMGSGRAILEAAALSSGGFSFSFRGTGGALGSGPLAASTDSPNRAGDSPLLSNASVVALGPSCAMYSPLLTDRRSGGSGGGTPRVTRAAAPAFQPQFSNTSLTKALSTSPIPLEPTDILEVNKSLNRSFHATPVIESQNIDKVTLVHKRQKLLNDKYILYPRQELGRGSYGKVVLCYSLEDHAHFAAKIFQRNFLRKVGLGANSALLRIHVELEILKRLRHDNIIALHEFIDDGVSPKLYMIFELAAYGEVLKMTPQGQLAEGEEPLPEREVRRVVDSVVKALSFAHERGVAHRDVKPENILITSTHAVKLADFGAAIADVADGDTVNRGGSVAFLPPELLAKEMVLSRATSNVSRILPRAASSRGSAVWKTTLSLEGPQSFPRSQGLSSQPLLDHIECADDSSFITSLHTPGTVSYRTDSSLGNQFRQISSISATSSNAWVAPNTSSSGVFHPGFELPSVRPTEPHSHGDAGPLSAESSMSMQAFTSEDTPLRGGATSSAGIVVGNLVDFFKADVWSLGITTFFLLFGKLPWKRARDGPSLSEDILDHPDPFYEILNDSLCDSDDDDNTTLSNSPMEPSLAVSTPTKGPDELFEDLDRTSRPLLVSTAVPHGESFSGASRTSTQLFRHGSCANHVVQTPDNHSLPSISVQNASWAGSLVTLERTESQTVDDPKYLGSRKKSDPSSARRNRRRTPRSIESLGVSSVCIDFIRQCLSTDPHHRPTARELEDHVWFQQQPTQRRETQLPDPDVMPTFSVPPPLIASPYKETSSTKETAQVSVRVLAHGEERDVPSDLQELLKAKIGPSNKRLIPLTFFDASPPTLSLQDPSIGSSTGWSSPNSQFVSPILGMGSALLVPGQRRSKDDSVIFTAFPSTQQPTARRDSTRPSNSVVSGDGNQNPTTPKKHNSVVTPGVTLRHVDCVAIEASGATPYGQRASWSANALWSGGFAQPTLNNFIGDKVRSPSSPNKSGKGAMMVQQHPPAAEGLSKDSGGAGVNSTRRITLRDLVQESNEGPVTSDMKHVSSGPL</sequence>
<feature type="region of interest" description="Disordered" evidence="4">
    <location>
        <begin position="1"/>
        <end position="20"/>
    </location>
</feature>
<evidence type="ECO:0000256" key="3">
    <source>
        <dbReference type="PROSITE-ProRule" id="PRU10141"/>
    </source>
</evidence>
<dbReference type="GO" id="GO:0005524">
    <property type="term" value="F:ATP binding"/>
    <property type="evidence" value="ECO:0007669"/>
    <property type="project" value="UniProtKB-UniRule"/>
</dbReference>
<keyword evidence="2 3" id="KW-0067">ATP-binding</keyword>
<dbReference type="Pfam" id="PF00069">
    <property type="entry name" value="Pkinase"/>
    <property type="match status" value="2"/>
</dbReference>
<organism evidence="6 7">
    <name type="scientific">Bodo saltans</name>
    <name type="common">Flagellated protozoan</name>
    <dbReference type="NCBI Taxonomy" id="75058"/>
    <lineage>
        <taxon>Eukaryota</taxon>
        <taxon>Discoba</taxon>
        <taxon>Euglenozoa</taxon>
        <taxon>Kinetoplastea</taxon>
        <taxon>Metakinetoplastina</taxon>
        <taxon>Eubodonida</taxon>
        <taxon>Bodonidae</taxon>
        <taxon>Bodo</taxon>
    </lineage>
</organism>
<proteinExistence type="predicted"/>
<keyword evidence="7" id="KW-1185">Reference proteome</keyword>
<feature type="compositionally biased region" description="Basic and acidic residues" evidence="4">
    <location>
        <begin position="1"/>
        <end position="10"/>
    </location>
</feature>
<dbReference type="SUPFAM" id="SSF56112">
    <property type="entry name" value="Protein kinase-like (PK-like)"/>
    <property type="match status" value="2"/>
</dbReference>
<evidence type="ECO:0000313" key="6">
    <source>
        <dbReference type="EMBL" id="CUF74220.1"/>
    </source>
</evidence>
<dbReference type="InterPro" id="IPR017441">
    <property type="entry name" value="Protein_kinase_ATP_BS"/>
</dbReference>
<dbReference type="InterPro" id="IPR000719">
    <property type="entry name" value="Prot_kinase_dom"/>
</dbReference>
<feature type="region of interest" description="Disordered" evidence="4">
    <location>
        <begin position="506"/>
        <end position="525"/>
    </location>
</feature>
<name>A0A0S4INX3_BODSA</name>
<evidence type="ECO:0000256" key="4">
    <source>
        <dbReference type="SAM" id="MobiDB-lite"/>
    </source>
</evidence>
<keyword evidence="6" id="KW-0808">Transferase</keyword>
<accession>A0A0S4INX3</accession>
<feature type="binding site" evidence="3">
    <location>
        <position position="233"/>
    </location>
    <ligand>
        <name>ATP</name>
        <dbReference type="ChEBI" id="CHEBI:30616"/>
    </ligand>
</feature>
<dbReference type="Gene3D" id="1.10.510.10">
    <property type="entry name" value="Transferase(Phosphotransferase) domain 1"/>
    <property type="match status" value="2"/>
</dbReference>
<dbReference type="Gene3D" id="3.30.200.20">
    <property type="entry name" value="Phosphorylase Kinase, domain 1"/>
    <property type="match status" value="1"/>
</dbReference>
<evidence type="ECO:0000256" key="2">
    <source>
        <dbReference type="ARBA" id="ARBA00022840"/>
    </source>
</evidence>
<dbReference type="PANTHER" id="PTHR24346">
    <property type="entry name" value="MAP/MICROTUBULE AFFINITY-REGULATING KINASE"/>
    <property type="match status" value="1"/>
</dbReference>
<dbReference type="GO" id="GO:0035556">
    <property type="term" value="P:intracellular signal transduction"/>
    <property type="evidence" value="ECO:0007669"/>
    <property type="project" value="TreeGrafter"/>
</dbReference>
<dbReference type="GO" id="GO:0004674">
    <property type="term" value="F:protein serine/threonine kinase activity"/>
    <property type="evidence" value="ECO:0007669"/>
    <property type="project" value="TreeGrafter"/>
</dbReference>
<feature type="region of interest" description="Disordered" evidence="4">
    <location>
        <begin position="610"/>
        <end position="637"/>
    </location>
</feature>
<feature type="region of interest" description="Disordered" evidence="4">
    <location>
        <begin position="1001"/>
        <end position="1073"/>
    </location>
</feature>
<evidence type="ECO:0000256" key="1">
    <source>
        <dbReference type="ARBA" id="ARBA00022741"/>
    </source>
</evidence>
<reference evidence="7" key="1">
    <citation type="submission" date="2015-09" db="EMBL/GenBank/DDBJ databases">
        <authorList>
            <consortium name="Pathogen Informatics"/>
        </authorList>
    </citation>
    <scope>NUCLEOTIDE SEQUENCE [LARGE SCALE GENOMIC DNA]</scope>
    <source>
        <strain evidence="7">Lake Konstanz</strain>
    </source>
</reference>